<dbReference type="GO" id="GO:1900102">
    <property type="term" value="P:negative regulation of endoplasmic reticulum unfolded protein response"/>
    <property type="evidence" value="ECO:0007669"/>
    <property type="project" value="EnsemblFungi"/>
</dbReference>
<dbReference type="EMBL" id="KV454426">
    <property type="protein sequence ID" value="ODQ82420.1"/>
    <property type="molecule type" value="Genomic_DNA"/>
</dbReference>
<evidence type="ECO:0000259" key="1">
    <source>
        <dbReference type="Pfam" id="PF00149"/>
    </source>
</evidence>
<name>A0A1E3QXM0_9ASCO</name>
<dbReference type="STRING" id="984486.A0A1E3QXM0"/>
<dbReference type="InterPro" id="IPR029052">
    <property type="entry name" value="Metallo-depent_PP-like"/>
</dbReference>
<dbReference type="Pfam" id="PF00149">
    <property type="entry name" value="Metallophos"/>
    <property type="match status" value="1"/>
</dbReference>
<dbReference type="SUPFAM" id="SSF56300">
    <property type="entry name" value="Metallo-dependent phosphatases"/>
    <property type="match status" value="1"/>
</dbReference>
<dbReference type="GeneID" id="30145268"/>
<dbReference type="PANTHER" id="PTHR32440:SF0">
    <property type="entry name" value="PHOSPHATASE DCR2-RELATED"/>
    <property type="match status" value="1"/>
</dbReference>
<dbReference type="InterPro" id="IPR004843">
    <property type="entry name" value="Calcineurin-like_PHP"/>
</dbReference>
<dbReference type="Gene3D" id="3.60.21.10">
    <property type="match status" value="1"/>
</dbReference>
<organism evidence="2 3">
    <name type="scientific">Babjeviella inositovora NRRL Y-12698</name>
    <dbReference type="NCBI Taxonomy" id="984486"/>
    <lineage>
        <taxon>Eukaryota</taxon>
        <taxon>Fungi</taxon>
        <taxon>Dikarya</taxon>
        <taxon>Ascomycota</taxon>
        <taxon>Saccharomycotina</taxon>
        <taxon>Pichiomycetes</taxon>
        <taxon>Serinales incertae sedis</taxon>
        <taxon>Babjeviella</taxon>
    </lineage>
</organism>
<dbReference type="Proteomes" id="UP000094336">
    <property type="component" value="Unassembled WGS sequence"/>
</dbReference>
<accession>A0A1E3QXM0</accession>
<dbReference type="GO" id="GO:0004721">
    <property type="term" value="F:phosphoprotein phosphatase activity"/>
    <property type="evidence" value="ECO:0007669"/>
    <property type="project" value="EnsemblFungi"/>
</dbReference>
<dbReference type="AlphaFoldDB" id="A0A1E3QXM0"/>
<sequence length="546" mass="60672">MPRIVLNKRWIRQSAYLLLALILSTITFTVVVRTLTLVSDSLYSVLPYTGGLALKDIQIRTCSKLGPCGASGWARIPKDLLLSSSWTSNVYLFHHSSEKLDSQVIVDLCVGERPQKVLDLVKMEGELTREQLHEAASSQGWKETSHGLWVKYGEYRKLDAVTGINILFGDDSVDPRLGWKKISVPLAVEGRYNAYVSYRQGPEVQIPPPVLKINPSGKFKILQVADMHFSTGYGECRDPFPVLLSKDAQSCQADPRTLEFVNKVLDAEKPDFVVLSGDQIFGEESYDSETSLFKAVKPFIDRAIPYAITLGNHDDEGSLSREQIMALSCSLPFSLASMGPAEVDGFGNYVLTVEAPKSTNPAVSLYFLDTHSYAQNQKVTPGYDWLKPNQLEFVSAQHNLLKHKIKKYTHIHMTMAFFHIPLPEYREVNGQQMVGTYKEGITAPNYNSGGRKALGDIGVSVVSVGHDHCNDYCALHEKEENRMWLCYGGGSGEGGYGGYGGTSRRVRVFDIDTQENSIQSWKRLENSPETVFDQQLLVSGGVAVPL</sequence>
<dbReference type="OrthoDB" id="783096at2759"/>
<keyword evidence="3" id="KW-1185">Reference proteome</keyword>
<reference evidence="3" key="1">
    <citation type="submission" date="2016-05" db="EMBL/GenBank/DDBJ databases">
        <title>Comparative genomics of biotechnologically important yeasts.</title>
        <authorList>
            <consortium name="DOE Joint Genome Institute"/>
            <person name="Riley R."/>
            <person name="Haridas S."/>
            <person name="Wolfe K.H."/>
            <person name="Lopes M.R."/>
            <person name="Hittinger C.T."/>
            <person name="Goker M."/>
            <person name="Salamov A."/>
            <person name="Wisecaver J."/>
            <person name="Long T.M."/>
            <person name="Aerts A.L."/>
            <person name="Barry K."/>
            <person name="Choi C."/>
            <person name="Clum A."/>
            <person name="Coughlan A.Y."/>
            <person name="Deshpande S."/>
            <person name="Douglass A.P."/>
            <person name="Hanson S.J."/>
            <person name="Klenk H.-P."/>
            <person name="Labutti K."/>
            <person name="Lapidus A."/>
            <person name="Lindquist E."/>
            <person name="Lipzen A."/>
            <person name="Meier-Kolthoff J.P."/>
            <person name="Ohm R.A."/>
            <person name="Otillar R.P."/>
            <person name="Pangilinan J."/>
            <person name="Peng Y."/>
            <person name="Rokas A."/>
            <person name="Rosa C.A."/>
            <person name="Scheuner C."/>
            <person name="Sibirny A.A."/>
            <person name="Slot J.C."/>
            <person name="Stielow J.B."/>
            <person name="Sun H."/>
            <person name="Kurtzman C.P."/>
            <person name="Blackwell M."/>
            <person name="Grigoriev I.V."/>
            <person name="Jeffries T.W."/>
        </authorList>
    </citation>
    <scope>NUCLEOTIDE SEQUENCE [LARGE SCALE GENOMIC DNA]</scope>
    <source>
        <strain evidence="3">NRRL Y-12698</strain>
    </source>
</reference>
<dbReference type="PANTHER" id="PTHR32440">
    <property type="entry name" value="PHOSPHATASE DCR2-RELATED-RELATED"/>
    <property type="match status" value="1"/>
</dbReference>
<evidence type="ECO:0000313" key="2">
    <source>
        <dbReference type="EMBL" id="ODQ82420.1"/>
    </source>
</evidence>
<protein>
    <recommendedName>
        <fullName evidence="1">Calcineurin-like phosphoesterase domain-containing protein</fullName>
    </recommendedName>
</protein>
<dbReference type="GO" id="GO:0005737">
    <property type="term" value="C:cytoplasm"/>
    <property type="evidence" value="ECO:0007669"/>
    <property type="project" value="TreeGrafter"/>
</dbReference>
<gene>
    <name evidence="2" type="ORF">BABINDRAFT_159016</name>
</gene>
<dbReference type="RefSeq" id="XP_018987748.1">
    <property type="nucleotide sequence ID" value="XM_019127415.1"/>
</dbReference>
<dbReference type="GO" id="GO:0007089">
    <property type="term" value="P:traversing start control point of mitotic cell cycle"/>
    <property type="evidence" value="ECO:0007669"/>
    <property type="project" value="EnsemblFungi"/>
</dbReference>
<evidence type="ECO:0000313" key="3">
    <source>
        <dbReference type="Proteomes" id="UP000094336"/>
    </source>
</evidence>
<dbReference type="CDD" id="cd07383">
    <property type="entry name" value="MPP_Dcr2"/>
    <property type="match status" value="1"/>
</dbReference>
<dbReference type="FunFam" id="3.60.21.10:FF:000054">
    <property type="entry name" value="DCR2p Phosphoesterase"/>
    <property type="match status" value="1"/>
</dbReference>
<feature type="domain" description="Calcineurin-like phosphoesterase" evidence="1">
    <location>
        <begin position="219"/>
        <end position="469"/>
    </location>
</feature>
<proteinExistence type="predicted"/>